<sequence length="257" mass="27899">MITIAVTNQKGGVGKTTCCVNLSAELGRLGHRVLVVDTDPQGNCSSGLGHDRESSPKSLYDILIDGSEIQDVVVETPWEGVSLVPANINLAGAEVELSSAISRESRLKGSLSTVEDLYDIAIVDCPPSLGLLTVNALVAAKRLLIPIQCEYYALEGVGQLARTVDLVRQYLNPNLNMDGIVLTMFDSRTRLANDVVAEVREGFGEAAFDTLIPRNVTLSEAPSYGKPISYYQENCKGALAYRELAREVEGRWLREDL</sequence>
<dbReference type="InterPro" id="IPR050678">
    <property type="entry name" value="DNA_Partitioning_ATPase"/>
</dbReference>
<dbReference type="Gene3D" id="3.40.50.300">
    <property type="entry name" value="P-loop containing nucleotide triphosphate hydrolases"/>
    <property type="match status" value="1"/>
</dbReference>
<dbReference type="PANTHER" id="PTHR13696:SF52">
    <property type="entry name" value="PARA FAMILY PROTEIN CT_582"/>
    <property type="match status" value="1"/>
</dbReference>
<dbReference type="InterPro" id="IPR025669">
    <property type="entry name" value="AAA_dom"/>
</dbReference>
<dbReference type="Proteomes" id="UP001200430">
    <property type="component" value="Unassembled WGS sequence"/>
</dbReference>
<gene>
    <name evidence="2" type="ORF">L2W38_06765</name>
</gene>
<feature type="domain" description="AAA" evidence="1">
    <location>
        <begin position="3"/>
        <end position="177"/>
    </location>
</feature>
<evidence type="ECO:0000313" key="2">
    <source>
        <dbReference type="EMBL" id="MCF4142512.1"/>
    </source>
</evidence>
<comment type="caution">
    <text evidence="2">The sequence shown here is derived from an EMBL/GenBank/DDBJ whole genome shotgun (WGS) entry which is preliminary data.</text>
</comment>
<evidence type="ECO:0000313" key="3">
    <source>
        <dbReference type="Proteomes" id="UP001200430"/>
    </source>
</evidence>
<reference evidence="2 3" key="1">
    <citation type="submission" date="2022-01" db="EMBL/GenBank/DDBJ databases">
        <title>Dethiosulfovibrio faecalis sp. nov., a novel proteolytic, non-sulfur-reducing bacterium isolated from a marine aquaculture solid waste bioreactor.</title>
        <authorList>
            <person name="Grabowski S."/>
            <person name="Apolinario E."/>
            <person name="Schneider N."/>
            <person name="Marshall C.W."/>
            <person name="Sowers K.R."/>
        </authorList>
    </citation>
    <scope>NUCLEOTIDE SEQUENCE [LARGE SCALE GENOMIC DNA]</scope>
    <source>
        <strain evidence="2 3">DSM 12537</strain>
    </source>
</reference>
<evidence type="ECO:0000259" key="1">
    <source>
        <dbReference type="Pfam" id="PF13614"/>
    </source>
</evidence>
<organism evidence="2 3">
    <name type="scientific">Dethiosulfovibrio marinus</name>
    <dbReference type="NCBI Taxonomy" id="133532"/>
    <lineage>
        <taxon>Bacteria</taxon>
        <taxon>Thermotogati</taxon>
        <taxon>Synergistota</taxon>
        <taxon>Synergistia</taxon>
        <taxon>Synergistales</taxon>
        <taxon>Dethiosulfovibrionaceae</taxon>
        <taxon>Dethiosulfovibrio</taxon>
    </lineage>
</organism>
<dbReference type="InterPro" id="IPR027417">
    <property type="entry name" value="P-loop_NTPase"/>
</dbReference>
<keyword evidence="3" id="KW-1185">Reference proteome</keyword>
<dbReference type="CDD" id="cd02042">
    <property type="entry name" value="ParAB_family"/>
    <property type="match status" value="1"/>
</dbReference>
<dbReference type="PANTHER" id="PTHR13696">
    <property type="entry name" value="P-LOOP CONTAINING NUCLEOSIDE TRIPHOSPHATE HYDROLASE"/>
    <property type="match status" value="1"/>
</dbReference>
<accession>A0ABS9EMU3</accession>
<dbReference type="EMBL" id="JAKGUD010000005">
    <property type="protein sequence ID" value="MCF4142512.1"/>
    <property type="molecule type" value="Genomic_DNA"/>
</dbReference>
<dbReference type="RefSeq" id="WP_236099237.1">
    <property type="nucleotide sequence ID" value="NZ_JAKGUD010000005.1"/>
</dbReference>
<dbReference type="PIRSF" id="PIRSF009320">
    <property type="entry name" value="Nuc_binding_HP_1000"/>
    <property type="match status" value="1"/>
</dbReference>
<name>A0ABS9EMU3_9BACT</name>
<dbReference type="SUPFAM" id="SSF52540">
    <property type="entry name" value="P-loop containing nucleoside triphosphate hydrolases"/>
    <property type="match status" value="1"/>
</dbReference>
<dbReference type="Pfam" id="PF13614">
    <property type="entry name" value="AAA_31"/>
    <property type="match status" value="1"/>
</dbReference>
<proteinExistence type="predicted"/>
<protein>
    <submittedName>
        <fullName evidence="2">ParA family protein</fullName>
    </submittedName>
</protein>